<sequence>MNSSDQLSSLPALQASTRTSTSLSKKPRDSPEHIDDTYLVNGQYDDGLNSPKTSSEDPNEPLRPDIDELEQSDNWIKLPTTSPILPFTTSDHSDTLDGAVDYSKDSIESQIDELDHTRPPENHAPLTRARSQALKRRISHSQALSPISIPPQIGSATGAQRVAKLPSCAVTKTLSHAPTRLTHASTSNFSRLFPAFKSATHSLHSYRSETRSPTHSPTHSSTRSSIHSPTRLFQSPTRLFRSPTPLFNSPPRALSQSSTRNLSQSPTHNRSRSPTGNLSHSPDSSGDSDLDSVETPVGARIKSSGKAKGKGKGKGKVSEYEWNCVGGPPGGRCSESSFKVDITSEPSEYVKRKAIGVIEKRIPAMAKYLFDHQPLRDLNWVGLDYTPKNISEAYDIDTNSGWNEFLDAAKNLKRHHSLGILVRMPNPGILEKEKDELQLQINQLNALTSRQAEDLLPKPKKELPSLDSPNLHSGTIDCLMAQYQGGRGSGSESMRYIDPLDSTKWVRLNNIKLRMWADELTEAQRAGQTDVTIFIPPKTPAFRTYLGGREPSAIRALHEAHPAYGPSTQAISPVELNPVQSTSAPVPAINNIQQNTPTSSSSLRFQSQTLLRASFWQA</sequence>
<feature type="region of interest" description="Disordered" evidence="1">
    <location>
        <begin position="1"/>
        <end position="81"/>
    </location>
</feature>
<protein>
    <submittedName>
        <fullName evidence="2">Uncharacterized protein</fullName>
    </submittedName>
</protein>
<dbReference type="RefSeq" id="XP_007418983.1">
    <property type="nucleotide sequence ID" value="XM_007418921.1"/>
</dbReference>
<evidence type="ECO:0000256" key="1">
    <source>
        <dbReference type="SAM" id="MobiDB-lite"/>
    </source>
</evidence>
<dbReference type="KEGG" id="mlr:MELLADRAFT_114114"/>
<name>F4SC79_MELLP</name>
<organism evidence="3">
    <name type="scientific">Melampsora larici-populina (strain 98AG31 / pathotype 3-4-7)</name>
    <name type="common">Poplar leaf rust fungus</name>
    <dbReference type="NCBI Taxonomy" id="747676"/>
    <lineage>
        <taxon>Eukaryota</taxon>
        <taxon>Fungi</taxon>
        <taxon>Dikarya</taxon>
        <taxon>Basidiomycota</taxon>
        <taxon>Pucciniomycotina</taxon>
        <taxon>Pucciniomycetes</taxon>
        <taxon>Pucciniales</taxon>
        <taxon>Melampsoraceae</taxon>
        <taxon>Melampsora</taxon>
    </lineage>
</organism>
<dbReference type="Proteomes" id="UP000001072">
    <property type="component" value="Unassembled WGS sequence"/>
</dbReference>
<feature type="compositionally biased region" description="Polar residues" evidence="1">
    <location>
        <begin position="1"/>
        <end position="24"/>
    </location>
</feature>
<proteinExistence type="predicted"/>
<feature type="region of interest" description="Disordered" evidence="1">
    <location>
        <begin position="115"/>
        <end position="141"/>
    </location>
</feature>
<feature type="compositionally biased region" description="Basic residues" evidence="1">
    <location>
        <begin position="303"/>
        <end position="315"/>
    </location>
</feature>
<dbReference type="EMBL" id="GL883202">
    <property type="protein sequence ID" value="EGF97734.1"/>
    <property type="molecule type" value="Genomic_DNA"/>
</dbReference>
<dbReference type="AlphaFoldDB" id="F4SC79"/>
<dbReference type="VEuPathDB" id="FungiDB:MELLADRAFT_114114"/>
<accession>F4SC79</accession>
<evidence type="ECO:0000313" key="2">
    <source>
        <dbReference type="EMBL" id="EGF97734.1"/>
    </source>
</evidence>
<feature type="region of interest" description="Disordered" evidence="1">
    <location>
        <begin position="204"/>
        <end position="317"/>
    </location>
</feature>
<keyword evidence="3" id="KW-1185">Reference proteome</keyword>
<dbReference type="InParanoid" id="F4SC79"/>
<evidence type="ECO:0000313" key="3">
    <source>
        <dbReference type="Proteomes" id="UP000001072"/>
    </source>
</evidence>
<dbReference type="GeneID" id="18925215"/>
<gene>
    <name evidence="2" type="ORF">MELLADRAFT_114114</name>
</gene>
<feature type="compositionally biased region" description="Low complexity" evidence="1">
    <location>
        <begin position="213"/>
        <end position="231"/>
    </location>
</feature>
<feature type="compositionally biased region" description="Basic and acidic residues" evidence="1">
    <location>
        <begin position="26"/>
        <end position="36"/>
    </location>
</feature>
<reference evidence="3" key="1">
    <citation type="journal article" date="2011" name="Proc. Natl. Acad. Sci. U.S.A.">
        <title>Obligate biotrophy features unraveled by the genomic analysis of rust fungi.</title>
        <authorList>
            <person name="Duplessis S."/>
            <person name="Cuomo C.A."/>
            <person name="Lin Y.-C."/>
            <person name="Aerts A."/>
            <person name="Tisserant E."/>
            <person name="Veneault-Fourrey C."/>
            <person name="Joly D.L."/>
            <person name="Hacquard S."/>
            <person name="Amselem J."/>
            <person name="Cantarel B.L."/>
            <person name="Chiu R."/>
            <person name="Coutinho P.M."/>
            <person name="Feau N."/>
            <person name="Field M."/>
            <person name="Frey P."/>
            <person name="Gelhaye E."/>
            <person name="Goldberg J."/>
            <person name="Grabherr M.G."/>
            <person name="Kodira C.D."/>
            <person name="Kohler A."/>
            <person name="Kuees U."/>
            <person name="Lindquist E.A."/>
            <person name="Lucas S.M."/>
            <person name="Mago R."/>
            <person name="Mauceli E."/>
            <person name="Morin E."/>
            <person name="Murat C."/>
            <person name="Pangilinan J.L."/>
            <person name="Park R."/>
            <person name="Pearson M."/>
            <person name="Quesneville H."/>
            <person name="Rouhier N."/>
            <person name="Sakthikumar S."/>
            <person name="Salamov A.A."/>
            <person name="Schmutz J."/>
            <person name="Selles B."/>
            <person name="Shapiro H."/>
            <person name="Tanguay P."/>
            <person name="Tuskan G.A."/>
            <person name="Henrissat B."/>
            <person name="Van de Peer Y."/>
            <person name="Rouze P."/>
            <person name="Ellis J.G."/>
            <person name="Dodds P.N."/>
            <person name="Schein J.E."/>
            <person name="Zhong S."/>
            <person name="Hamelin R.C."/>
            <person name="Grigoriev I.V."/>
            <person name="Szabo L.J."/>
            <person name="Martin F."/>
        </authorList>
    </citation>
    <scope>NUCLEOTIDE SEQUENCE [LARGE SCALE GENOMIC DNA]</scope>
    <source>
        <strain evidence="3">98AG31 / pathotype 3-4-7</strain>
    </source>
</reference>
<feature type="compositionally biased region" description="Polar residues" evidence="1">
    <location>
        <begin position="254"/>
        <end position="278"/>
    </location>
</feature>
<dbReference type="HOGENOM" id="CLU_442169_0_0_1"/>